<dbReference type="Proteomes" id="UP000632828">
    <property type="component" value="Unassembled WGS sequence"/>
</dbReference>
<dbReference type="AlphaFoldDB" id="A0A8J6UQV6"/>
<evidence type="ECO:0000259" key="2">
    <source>
        <dbReference type="PROSITE" id="PS51352"/>
    </source>
</evidence>
<feature type="transmembrane region" description="Helical" evidence="1">
    <location>
        <begin position="345"/>
        <end position="364"/>
    </location>
</feature>
<keyword evidence="1" id="KW-0472">Membrane</keyword>
<gene>
    <name evidence="3" type="ORF">ICT70_03540</name>
</gene>
<feature type="transmembrane region" description="Helical" evidence="1">
    <location>
        <begin position="288"/>
        <end position="309"/>
    </location>
</feature>
<evidence type="ECO:0000256" key="1">
    <source>
        <dbReference type="SAM" id="Phobius"/>
    </source>
</evidence>
<dbReference type="SUPFAM" id="SSF52833">
    <property type="entry name" value="Thioredoxin-like"/>
    <property type="match status" value="1"/>
</dbReference>
<protein>
    <submittedName>
        <fullName evidence="3">Thioredoxin</fullName>
    </submittedName>
</protein>
<keyword evidence="1" id="KW-1133">Transmembrane helix</keyword>
<dbReference type="InterPro" id="IPR013766">
    <property type="entry name" value="Thioredoxin_domain"/>
</dbReference>
<feature type="transmembrane region" description="Helical" evidence="1">
    <location>
        <begin position="390"/>
        <end position="416"/>
    </location>
</feature>
<proteinExistence type="predicted"/>
<dbReference type="EMBL" id="JACWUN010000003">
    <property type="protein sequence ID" value="MBD1399736.1"/>
    <property type="molecule type" value="Genomic_DNA"/>
</dbReference>
<sequence length="497" mass="54169">MPLFQHRRLIHTTGLVVAIALLFGIVAQANAFIDCAPGQKLNPLTMRCEAAPDCPDDVDASTDAACQGVTASPLIPALTTESFGWGNDQNPALTSSSKAAYEILYFWGIGCPFCERLRPQLEQLAADYPQVQLRDFEVYYDRANQQRFLEATSKYGIDSHSVPLTLIGERYWIGYREHFPDEMRGELEKLLGLQSGAEAAPTTAADTISVPLFGDINVGTMPLLLTTVLIAFVDGFNPCSLWLLTILLGILLHTRSRRKIIVVGLAFLLTTAAGYGAFMLGLLNVFLYVGYVVWIKIVVGLLALTFAVVNIKDYFWFQQGVSFTISDKHKPGIFKRMRNIIHQDMSTAGMVGATIIMALGVTLVELPCTAGFPVIWSNIAAQQGVTGIEFALLFVIYLTIYLGVEIAILATAVITLKKSVFEEKHGRILKLISGVIMLVLAYGIVFAYDTLGSLGGVLGLFGAAAVIIAIVLILHRIILPRCGISIGSEKQKPPSHK</sequence>
<organism evidence="3 4">
    <name type="scientific">Pelovirga terrestris</name>
    <dbReference type="NCBI Taxonomy" id="2771352"/>
    <lineage>
        <taxon>Bacteria</taxon>
        <taxon>Pseudomonadati</taxon>
        <taxon>Thermodesulfobacteriota</taxon>
        <taxon>Desulfuromonadia</taxon>
        <taxon>Geobacterales</taxon>
        <taxon>Geobacteraceae</taxon>
        <taxon>Pelovirga</taxon>
    </lineage>
</organism>
<feature type="transmembrane region" description="Helical" evidence="1">
    <location>
        <begin position="223"/>
        <end position="248"/>
    </location>
</feature>
<feature type="domain" description="Thioredoxin" evidence="2">
    <location>
        <begin position="69"/>
        <end position="192"/>
    </location>
</feature>
<evidence type="ECO:0000313" key="4">
    <source>
        <dbReference type="Proteomes" id="UP000632828"/>
    </source>
</evidence>
<name>A0A8J6UQV6_9BACT</name>
<accession>A0A8J6UQV6</accession>
<keyword evidence="1" id="KW-0812">Transmembrane</keyword>
<feature type="transmembrane region" description="Helical" evidence="1">
    <location>
        <begin position="260"/>
        <end position="282"/>
    </location>
</feature>
<dbReference type="InterPro" id="IPR036249">
    <property type="entry name" value="Thioredoxin-like_sf"/>
</dbReference>
<feature type="transmembrane region" description="Helical" evidence="1">
    <location>
        <begin position="428"/>
        <end position="448"/>
    </location>
</feature>
<comment type="caution">
    <text evidence="3">The sequence shown here is derived from an EMBL/GenBank/DDBJ whole genome shotgun (WGS) entry which is preliminary data.</text>
</comment>
<dbReference type="RefSeq" id="WP_191154011.1">
    <property type="nucleotide sequence ID" value="NZ_JACWUN010000003.1"/>
</dbReference>
<dbReference type="PROSITE" id="PS51354">
    <property type="entry name" value="GLUTAREDOXIN_2"/>
    <property type="match status" value="1"/>
</dbReference>
<reference evidence="3" key="1">
    <citation type="submission" date="2020-09" db="EMBL/GenBank/DDBJ databases">
        <title>Pelobacter alkaliphilus sp. nov., a novel anaerobic arsenate-reducing bacterium from terrestrial mud volcano.</title>
        <authorList>
            <person name="Khomyakova M.A."/>
            <person name="Merkel A.Y."/>
            <person name="Slobodkin A.I."/>
        </authorList>
    </citation>
    <scope>NUCLEOTIDE SEQUENCE</scope>
    <source>
        <strain evidence="3">M08fum</strain>
    </source>
</reference>
<dbReference type="PROSITE" id="PS51352">
    <property type="entry name" value="THIOREDOXIN_2"/>
    <property type="match status" value="1"/>
</dbReference>
<dbReference type="Gene3D" id="3.40.30.10">
    <property type="entry name" value="Glutaredoxin"/>
    <property type="match status" value="1"/>
</dbReference>
<keyword evidence="4" id="KW-1185">Reference proteome</keyword>
<evidence type="ECO:0000313" key="3">
    <source>
        <dbReference type="EMBL" id="MBD1399736.1"/>
    </source>
</evidence>
<feature type="transmembrane region" description="Helical" evidence="1">
    <location>
        <begin position="454"/>
        <end position="474"/>
    </location>
</feature>